<gene>
    <name evidence="1" type="ORF">D0X99_20305</name>
</gene>
<proteinExistence type="predicted"/>
<dbReference type="AlphaFoldDB" id="A0A418PLA9"/>
<accession>A0A418PLA9</accession>
<evidence type="ECO:0000313" key="1">
    <source>
        <dbReference type="EMBL" id="RIW11646.1"/>
    </source>
</evidence>
<reference evidence="1 2" key="1">
    <citation type="submission" date="2018-09" db="EMBL/GenBank/DDBJ databases">
        <authorList>
            <person name="Wang X."/>
            <person name="Du Z."/>
        </authorList>
    </citation>
    <scope>NUCLEOTIDE SEQUENCE [LARGE SCALE GENOMIC DNA]</scope>
    <source>
        <strain evidence="1 2">N3</strain>
    </source>
</reference>
<dbReference type="Proteomes" id="UP000283522">
    <property type="component" value="Unassembled WGS sequence"/>
</dbReference>
<dbReference type="EMBL" id="QXML01000038">
    <property type="protein sequence ID" value="RIW11646.1"/>
    <property type="molecule type" value="Genomic_DNA"/>
</dbReference>
<name>A0A418PLA9_9BACT</name>
<organism evidence="1 2">
    <name type="scientific">Algoriphagus lacus</name>
    <dbReference type="NCBI Taxonomy" id="2056311"/>
    <lineage>
        <taxon>Bacteria</taxon>
        <taxon>Pseudomonadati</taxon>
        <taxon>Bacteroidota</taxon>
        <taxon>Cytophagia</taxon>
        <taxon>Cytophagales</taxon>
        <taxon>Cyclobacteriaceae</taxon>
        <taxon>Algoriphagus</taxon>
    </lineage>
</organism>
<feature type="non-terminal residue" evidence="1">
    <location>
        <position position="200"/>
    </location>
</feature>
<keyword evidence="2" id="KW-1185">Reference proteome</keyword>
<comment type="caution">
    <text evidence="1">The sequence shown here is derived from an EMBL/GenBank/DDBJ whole genome shotgun (WGS) entry which is preliminary data.</text>
</comment>
<sequence>MIYLINYADSRFASQQKLNSLSGKIIGGFDKVFSYGPNDLDEDFVEKNKNILSKERGGGYWIWKPYIILKTLQVLENDDYLFYCDSGSFFLRSIKPIIYELSKLNQSILGFEQPLIEGQWTKKEAFDIVGLDNIEFYDSAQLYGGYILVKKSEEAISFFSNFLELCLNENALIFHPNDKKMNGFLDHRHDQSLFSLLYKK</sequence>
<protein>
    <recommendedName>
        <fullName evidence="3">Glycosyl transferase</fullName>
    </recommendedName>
</protein>
<evidence type="ECO:0000313" key="2">
    <source>
        <dbReference type="Proteomes" id="UP000283522"/>
    </source>
</evidence>
<dbReference type="RefSeq" id="WP_119479697.1">
    <property type="nucleotide sequence ID" value="NZ_QXML01000038.1"/>
</dbReference>
<dbReference type="OrthoDB" id="9804725at2"/>
<evidence type="ECO:0008006" key="3">
    <source>
        <dbReference type="Google" id="ProtNLM"/>
    </source>
</evidence>